<dbReference type="GO" id="GO:0000155">
    <property type="term" value="F:phosphorelay sensor kinase activity"/>
    <property type="evidence" value="ECO:0007669"/>
    <property type="project" value="InterPro"/>
</dbReference>
<accession>A0A2T5C1F6</accession>
<dbReference type="AlphaFoldDB" id="A0A2T5C1F6"/>
<feature type="transmembrane region" description="Helical" evidence="2">
    <location>
        <begin position="43"/>
        <end position="65"/>
    </location>
</feature>
<feature type="coiled-coil region" evidence="1">
    <location>
        <begin position="144"/>
        <end position="171"/>
    </location>
</feature>
<keyword evidence="2" id="KW-1133">Transmembrane helix</keyword>
<evidence type="ECO:0000313" key="5">
    <source>
        <dbReference type="Proteomes" id="UP000243525"/>
    </source>
</evidence>
<protein>
    <submittedName>
        <fullName evidence="4">Histidine kinase</fullName>
    </submittedName>
</protein>
<dbReference type="InterPro" id="IPR050640">
    <property type="entry name" value="Bact_2-comp_sensor_kinase"/>
</dbReference>
<feature type="transmembrane region" description="Helical" evidence="2">
    <location>
        <begin position="120"/>
        <end position="143"/>
    </location>
</feature>
<keyword evidence="4" id="KW-0418">Kinase</keyword>
<dbReference type="SUPFAM" id="SSF55874">
    <property type="entry name" value="ATPase domain of HSP90 chaperone/DNA topoisomerase II/histidine kinase"/>
    <property type="match status" value="1"/>
</dbReference>
<dbReference type="Proteomes" id="UP000243525">
    <property type="component" value="Unassembled WGS sequence"/>
</dbReference>
<dbReference type="InterPro" id="IPR010559">
    <property type="entry name" value="Sig_transdc_His_kin_internal"/>
</dbReference>
<gene>
    <name evidence="4" type="ORF">C8N47_10834</name>
</gene>
<dbReference type="Pfam" id="PF06580">
    <property type="entry name" value="His_kinase"/>
    <property type="match status" value="1"/>
</dbReference>
<dbReference type="PANTHER" id="PTHR34220:SF7">
    <property type="entry name" value="SENSOR HISTIDINE KINASE YPDA"/>
    <property type="match status" value="1"/>
</dbReference>
<feature type="transmembrane region" description="Helical" evidence="2">
    <location>
        <begin position="12"/>
        <end position="31"/>
    </location>
</feature>
<dbReference type="Gene3D" id="3.30.565.10">
    <property type="entry name" value="Histidine kinase-like ATPase, C-terminal domain"/>
    <property type="match status" value="1"/>
</dbReference>
<comment type="caution">
    <text evidence="4">The sequence shown here is derived from an EMBL/GenBank/DDBJ whole genome shotgun (WGS) entry which is preliminary data.</text>
</comment>
<keyword evidence="2" id="KW-0812">Transmembrane</keyword>
<evidence type="ECO:0000259" key="3">
    <source>
        <dbReference type="Pfam" id="PF06580"/>
    </source>
</evidence>
<keyword evidence="5" id="KW-1185">Reference proteome</keyword>
<evidence type="ECO:0000256" key="2">
    <source>
        <dbReference type="SAM" id="Phobius"/>
    </source>
</evidence>
<feature type="transmembrane region" description="Helical" evidence="2">
    <location>
        <begin position="77"/>
        <end position="100"/>
    </location>
</feature>
<sequence length="352" mass="40817">MFMAFSIHDKWIKWLLHSIAWVIVVIIPLYIDNAFGDGNLHRVYGFYLHTATAALIFYLGYLWLVPSFYLKERQITYFVILVAIIIGTYYISSFIEQFWFDDMKRIAEEVDKDQHIPRKVFGIFNHSVSSVLLSGFAMGLGVLDKLKQNEKRQKELEKEKLNSELAFLKSQVSPHFFFNTLNNIYTLIGIDTDEAQEAVLKLSKLMRYLLYDSEEGNSSLQEEISFMNNYIDLMKLRISSKVDLKISLPDSVPEISIAPLLFIAFIENAFKHGISYREHSFIEIGMDVDQETIRFETRNSIGKTSTEGEGRHSGIGLENVKKRLTLLYPGKHELRISRTNDTFRVKLEINLQ</sequence>
<dbReference type="InterPro" id="IPR036890">
    <property type="entry name" value="HATPase_C_sf"/>
</dbReference>
<keyword evidence="1" id="KW-0175">Coiled coil</keyword>
<dbReference type="PANTHER" id="PTHR34220">
    <property type="entry name" value="SENSOR HISTIDINE KINASE YPDA"/>
    <property type="match status" value="1"/>
</dbReference>
<dbReference type="GO" id="GO:0016020">
    <property type="term" value="C:membrane"/>
    <property type="evidence" value="ECO:0007669"/>
    <property type="project" value="InterPro"/>
</dbReference>
<evidence type="ECO:0000313" key="4">
    <source>
        <dbReference type="EMBL" id="PTN08477.1"/>
    </source>
</evidence>
<dbReference type="EMBL" id="QAAD01000008">
    <property type="protein sequence ID" value="PTN08477.1"/>
    <property type="molecule type" value="Genomic_DNA"/>
</dbReference>
<reference evidence="4 5" key="1">
    <citation type="submission" date="2018-04" db="EMBL/GenBank/DDBJ databases">
        <title>Genomic Encyclopedia of Archaeal and Bacterial Type Strains, Phase II (KMG-II): from individual species to whole genera.</title>
        <authorList>
            <person name="Goeker M."/>
        </authorList>
    </citation>
    <scope>NUCLEOTIDE SEQUENCE [LARGE SCALE GENOMIC DNA]</scope>
    <source>
        <strain evidence="4 5">DSM 28823</strain>
    </source>
</reference>
<evidence type="ECO:0000256" key="1">
    <source>
        <dbReference type="SAM" id="Coils"/>
    </source>
</evidence>
<keyword evidence="4" id="KW-0808">Transferase</keyword>
<keyword evidence="2" id="KW-0472">Membrane</keyword>
<proteinExistence type="predicted"/>
<feature type="domain" description="Signal transduction histidine kinase internal region" evidence="3">
    <location>
        <begin position="164"/>
        <end position="241"/>
    </location>
</feature>
<organism evidence="4 5">
    <name type="scientific">Mangrovibacterium marinum</name>
    <dbReference type="NCBI Taxonomy" id="1639118"/>
    <lineage>
        <taxon>Bacteria</taxon>
        <taxon>Pseudomonadati</taxon>
        <taxon>Bacteroidota</taxon>
        <taxon>Bacteroidia</taxon>
        <taxon>Marinilabiliales</taxon>
        <taxon>Prolixibacteraceae</taxon>
        <taxon>Mangrovibacterium</taxon>
    </lineage>
</organism>
<name>A0A2T5C1F6_9BACT</name>